<dbReference type="Proteomes" id="UP000018888">
    <property type="component" value="Unassembled WGS sequence"/>
</dbReference>
<keyword evidence="1" id="KW-1133">Transmembrane helix</keyword>
<proteinExistence type="predicted"/>
<gene>
    <name evidence="2" type="ORF">GLOIN_2v1614184</name>
</gene>
<evidence type="ECO:0000313" key="2">
    <source>
        <dbReference type="EMBL" id="POG70618.1"/>
    </source>
</evidence>
<keyword evidence="1" id="KW-0812">Transmembrane</keyword>
<name>A0A2P4PZ27_RHIID</name>
<feature type="non-terminal residue" evidence="2">
    <location>
        <position position="1"/>
    </location>
</feature>
<feature type="transmembrane region" description="Helical" evidence="1">
    <location>
        <begin position="40"/>
        <end position="65"/>
    </location>
</feature>
<protein>
    <submittedName>
        <fullName evidence="2">Uncharacterized protein</fullName>
    </submittedName>
</protein>
<keyword evidence="1" id="KW-0472">Membrane</keyword>
<evidence type="ECO:0000313" key="3">
    <source>
        <dbReference type="Proteomes" id="UP000018888"/>
    </source>
</evidence>
<keyword evidence="3" id="KW-1185">Reference proteome</keyword>
<sequence>KNALLFIVKKNIRFNLNFIKLLKLMKIMKIMKIRNMKSKVYAFLMIRNLLILIVLLNVIIMLLLIKLLLYCTFNLKGELILYSLVDSYFGEHKIIWIYSTQTKNNKWECKKFYRIPEDYELISISKYDKVYLFSNDYIYEWNINTERGVKIFGNNKDKNKVINIIKFIFPIKY</sequence>
<reference evidence="2 3" key="2">
    <citation type="journal article" date="2018" name="New Phytol.">
        <title>High intraspecific genome diversity in the model arbuscular mycorrhizal symbiont Rhizophagus irregularis.</title>
        <authorList>
            <person name="Chen E.C.H."/>
            <person name="Morin E."/>
            <person name="Beaudet D."/>
            <person name="Noel J."/>
            <person name="Yildirir G."/>
            <person name="Ndikumana S."/>
            <person name="Charron P."/>
            <person name="St-Onge C."/>
            <person name="Giorgi J."/>
            <person name="Kruger M."/>
            <person name="Marton T."/>
            <person name="Ropars J."/>
            <person name="Grigoriev I.V."/>
            <person name="Hainaut M."/>
            <person name="Henrissat B."/>
            <person name="Roux C."/>
            <person name="Martin F."/>
            <person name="Corradi N."/>
        </authorList>
    </citation>
    <scope>NUCLEOTIDE SEQUENCE [LARGE SCALE GENOMIC DNA]</scope>
    <source>
        <strain evidence="2 3">DAOM 197198</strain>
    </source>
</reference>
<reference evidence="2 3" key="1">
    <citation type="journal article" date="2013" name="Proc. Natl. Acad. Sci. U.S.A.">
        <title>Genome of an arbuscular mycorrhizal fungus provides insight into the oldest plant symbiosis.</title>
        <authorList>
            <person name="Tisserant E."/>
            <person name="Malbreil M."/>
            <person name="Kuo A."/>
            <person name="Kohler A."/>
            <person name="Symeonidi A."/>
            <person name="Balestrini R."/>
            <person name="Charron P."/>
            <person name="Duensing N."/>
            <person name="Frei Dit Frey N."/>
            <person name="Gianinazzi-Pearson V."/>
            <person name="Gilbert L.B."/>
            <person name="Handa Y."/>
            <person name="Herr J.R."/>
            <person name="Hijri M."/>
            <person name="Koul R."/>
            <person name="Kawaguchi M."/>
            <person name="Krajinski F."/>
            <person name="Lammers P.J."/>
            <person name="Masclaux F.G."/>
            <person name="Murat C."/>
            <person name="Morin E."/>
            <person name="Ndikumana S."/>
            <person name="Pagni M."/>
            <person name="Petitpierre D."/>
            <person name="Requena N."/>
            <person name="Rosikiewicz P."/>
            <person name="Riley R."/>
            <person name="Saito K."/>
            <person name="San Clemente H."/>
            <person name="Shapiro H."/>
            <person name="van Tuinen D."/>
            <person name="Becard G."/>
            <person name="Bonfante P."/>
            <person name="Paszkowski U."/>
            <person name="Shachar-Hill Y.Y."/>
            <person name="Tuskan G.A."/>
            <person name="Young P.W."/>
            <person name="Sanders I.R."/>
            <person name="Henrissat B."/>
            <person name="Rensing S.A."/>
            <person name="Grigoriev I.V."/>
            <person name="Corradi N."/>
            <person name="Roux C."/>
            <person name="Martin F."/>
        </authorList>
    </citation>
    <scope>NUCLEOTIDE SEQUENCE [LARGE SCALE GENOMIC DNA]</scope>
    <source>
        <strain evidence="2 3">DAOM 197198</strain>
    </source>
</reference>
<dbReference type="AlphaFoldDB" id="A0A2P4PZ27"/>
<evidence type="ECO:0000256" key="1">
    <source>
        <dbReference type="SAM" id="Phobius"/>
    </source>
</evidence>
<dbReference type="EMBL" id="AUPC02000118">
    <property type="protein sequence ID" value="POG70618.1"/>
    <property type="molecule type" value="Genomic_DNA"/>
</dbReference>
<organism evidence="2 3">
    <name type="scientific">Rhizophagus irregularis (strain DAOM 181602 / DAOM 197198 / MUCL 43194)</name>
    <name type="common">Arbuscular mycorrhizal fungus</name>
    <name type="synonym">Glomus intraradices</name>
    <dbReference type="NCBI Taxonomy" id="747089"/>
    <lineage>
        <taxon>Eukaryota</taxon>
        <taxon>Fungi</taxon>
        <taxon>Fungi incertae sedis</taxon>
        <taxon>Mucoromycota</taxon>
        <taxon>Glomeromycotina</taxon>
        <taxon>Glomeromycetes</taxon>
        <taxon>Glomerales</taxon>
        <taxon>Glomeraceae</taxon>
        <taxon>Rhizophagus</taxon>
    </lineage>
</organism>
<accession>A0A2P4PZ27</accession>
<comment type="caution">
    <text evidence="2">The sequence shown here is derived from an EMBL/GenBank/DDBJ whole genome shotgun (WGS) entry which is preliminary data.</text>
</comment>